<comment type="caution">
    <text evidence="7">The sequence shown here is derived from an EMBL/GenBank/DDBJ whole genome shotgun (WGS) entry which is preliminary data.</text>
</comment>
<dbReference type="InterPro" id="IPR028090">
    <property type="entry name" value="JAB_dom_prok"/>
</dbReference>
<evidence type="ECO:0000256" key="2">
    <source>
        <dbReference type="ARBA" id="ARBA00022723"/>
    </source>
</evidence>
<reference evidence="7 8" key="1">
    <citation type="submission" date="2019-12" db="EMBL/GenBank/DDBJ databases">
        <title>Novel species isolated from a subtropical stream in China.</title>
        <authorList>
            <person name="Lu H."/>
        </authorList>
    </citation>
    <scope>NUCLEOTIDE SEQUENCE [LARGE SCALE GENOMIC DNA]</scope>
    <source>
        <strain evidence="7 8">CY42W</strain>
    </source>
</reference>
<keyword evidence="1" id="KW-0645">Protease</keyword>
<sequence>MQALQGSLMKLVFRVSNNRRLILVEEAVEQMLMFRQRSWCQSEAGGVLLGRHLLDTDDVVVDEVTTPQKSDRRSRFGFFRSKKHSTIAQRRWSEEASTLAYLGLWHTHPERDPTPSGVDRQDWKQALAKDTFHGDMLFFPIVGIERIRIWAMTTDGAFFELKEEEKNG</sequence>
<dbReference type="Pfam" id="PF14464">
    <property type="entry name" value="Prok-JAB"/>
    <property type="match status" value="1"/>
</dbReference>
<evidence type="ECO:0000313" key="7">
    <source>
        <dbReference type="EMBL" id="MYN29204.1"/>
    </source>
</evidence>
<keyword evidence="2" id="KW-0479">Metal-binding</keyword>
<name>A0ABW9W6G2_9BURK</name>
<evidence type="ECO:0000256" key="3">
    <source>
        <dbReference type="ARBA" id="ARBA00022801"/>
    </source>
</evidence>
<dbReference type="RefSeq" id="WP_161056979.1">
    <property type="nucleotide sequence ID" value="NZ_WWCT01000021.1"/>
</dbReference>
<evidence type="ECO:0000259" key="6">
    <source>
        <dbReference type="Pfam" id="PF14464"/>
    </source>
</evidence>
<keyword evidence="4" id="KW-0862">Zinc</keyword>
<keyword evidence="8" id="KW-1185">Reference proteome</keyword>
<accession>A0ABW9W6G2</accession>
<dbReference type="SUPFAM" id="SSF102712">
    <property type="entry name" value="JAB1/MPN domain"/>
    <property type="match status" value="1"/>
</dbReference>
<keyword evidence="3" id="KW-0378">Hydrolase</keyword>
<keyword evidence="5" id="KW-0482">Metalloprotease</keyword>
<proteinExistence type="predicted"/>
<evidence type="ECO:0000256" key="5">
    <source>
        <dbReference type="ARBA" id="ARBA00023049"/>
    </source>
</evidence>
<dbReference type="Gene3D" id="3.40.140.10">
    <property type="entry name" value="Cytidine Deaminase, domain 2"/>
    <property type="match status" value="1"/>
</dbReference>
<dbReference type="EMBL" id="WWCT01000021">
    <property type="protein sequence ID" value="MYN29204.1"/>
    <property type="molecule type" value="Genomic_DNA"/>
</dbReference>
<feature type="domain" description="JAB" evidence="6">
    <location>
        <begin position="28"/>
        <end position="135"/>
    </location>
</feature>
<evidence type="ECO:0000256" key="1">
    <source>
        <dbReference type="ARBA" id="ARBA00022670"/>
    </source>
</evidence>
<protein>
    <recommendedName>
        <fullName evidence="6">JAB domain-containing protein</fullName>
    </recommendedName>
</protein>
<gene>
    <name evidence="7" type="ORF">GTP69_22630</name>
</gene>
<evidence type="ECO:0000313" key="8">
    <source>
        <dbReference type="Proteomes" id="UP000642144"/>
    </source>
</evidence>
<dbReference type="Proteomes" id="UP000642144">
    <property type="component" value="Unassembled WGS sequence"/>
</dbReference>
<organism evidence="7 8">
    <name type="scientific">Duganella levis</name>
    <dbReference type="NCBI Taxonomy" id="2692169"/>
    <lineage>
        <taxon>Bacteria</taxon>
        <taxon>Pseudomonadati</taxon>
        <taxon>Pseudomonadota</taxon>
        <taxon>Betaproteobacteria</taxon>
        <taxon>Burkholderiales</taxon>
        <taxon>Oxalobacteraceae</taxon>
        <taxon>Telluria group</taxon>
        <taxon>Duganella</taxon>
    </lineage>
</organism>
<evidence type="ECO:0000256" key="4">
    <source>
        <dbReference type="ARBA" id="ARBA00022833"/>
    </source>
</evidence>